<keyword evidence="2" id="KW-1133">Transmembrane helix</keyword>
<proteinExistence type="predicted"/>
<feature type="transmembrane region" description="Helical" evidence="2">
    <location>
        <begin position="477"/>
        <end position="500"/>
    </location>
</feature>
<feature type="compositionally biased region" description="Polar residues" evidence="1">
    <location>
        <begin position="863"/>
        <end position="884"/>
    </location>
</feature>
<evidence type="ECO:0000313" key="3">
    <source>
        <dbReference type="EMBL" id="ORX39761.1"/>
    </source>
</evidence>
<feature type="region of interest" description="Disordered" evidence="1">
    <location>
        <begin position="73"/>
        <end position="113"/>
    </location>
</feature>
<feature type="region of interest" description="Disordered" evidence="1">
    <location>
        <begin position="213"/>
        <end position="246"/>
    </location>
</feature>
<organism evidence="3 4">
    <name type="scientific">Kockovaella imperatae</name>
    <dbReference type="NCBI Taxonomy" id="4999"/>
    <lineage>
        <taxon>Eukaryota</taxon>
        <taxon>Fungi</taxon>
        <taxon>Dikarya</taxon>
        <taxon>Basidiomycota</taxon>
        <taxon>Agaricomycotina</taxon>
        <taxon>Tremellomycetes</taxon>
        <taxon>Tremellales</taxon>
        <taxon>Cuniculitremaceae</taxon>
        <taxon>Kockovaella</taxon>
    </lineage>
</organism>
<dbReference type="Proteomes" id="UP000193218">
    <property type="component" value="Unassembled WGS sequence"/>
</dbReference>
<dbReference type="RefSeq" id="XP_021873546.1">
    <property type="nucleotide sequence ID" value="XM_022017832.1"/>
</dbReference>
<protein>
    <submittedName>
        <fullName evidence="3">Uncharacterized protein</fullName>
    </submittedName>
</protein>
<feature type="compositionally biased region" description="Basic and acidic residues" evidence="1">
    <location>
        <begin position="958"/>
        <end position="969"/>
    </location>
</feature>
<feature type="region of interest" description="Disordered" evidence="1">
    <location>
        <begin position="526"/>
        <end position="564"/>
    </location>
</feature>
<feature type="compositionally biased region" description="Basic and acidic residues" evidence="1">
    <location>
        <begin position="886"/>
        <end position="895"/>
    </location>
</feature>
<dbReference type="STRING" id="4999.A0A1Y1UNZ5"/>
<evidence type="ECO:0000313" key="4">
    <source>
        <dbReference type="Proteomes" id="UP000193218"/>
    </source>
</evidence>
<feature type="compositionally biased region" description="Polar residues" evidence="1">
    <location>
        <begin position="775"/>
        <end position="784"/>
    </location>
</feature>
<feature type="compositionally biased region" description="Polar residues" evidence="1">
    <location>
        <begin position="127"/>
        <end position="136"/>
    </location>
</feature>
<feature type="region of interest" description="Disordered" evidence="1">
    <location>
        <begin position="731"/>
        <end position="784"/>
    </location>
</feature>
<feature type="region of interest" description="Disordered" evidence="1">
    <location>
        <begin position="863"/>
        <end position="925"/>
    </location>
</feature>
<feature type="compositionally biased region" description="Low complexity" evidence="1">
    <location>
        <begin position="84"/>
        <end position="113"/>
    </location>
</feature>
<dbReference type="GeneID" id="33559641"/>
<comment type="caution">
    <text evidence="3">The sequence shown here is derived from an EMBL/GenBank/DDBJ whole genome shotgun (WGS) entry which is preliminary data.</text>
</comment>
<feature type="region of interest" description="Disordered" evidence="1">
    <location>
        <begin position="611"/>
        <end position="654"/>
    </location>
</feature>
<gene>
    <name evidence="3" type="ORF">BD324DRAFT_648390</name>
</gene>
<evidence type="ECO:0000256" key="1">
    <source>
        <dbReference type="SAM" id="MobiDB-lite"/>
    </source>
</evidence>
<accession>A0A1Y1UNZ5</accession>
<keyword evidence="4" id="KW-1185">Reference proteome</keyword>
<sequence>MCETSPITRIYSQSTAKISTTYLTSALVVIPGTKTVATFTTSACLAPSDGSRASAWTSSLTAGTNTTWSSLLPRSTSVALPRQTTSGTTQGSSNSSGSLGGVESSSSSRPSTSSLWSVLLDDRDTESNITSSQGSFRRSIRENPRSANTSPSRPSFASPSPTGHHASIYHGPETANRANVAHISTDHYTNSVFQDNQGPPNFKRHNYLLDLLGHGDSSEHSDSSDHSDSSNLDLSDNSDRNEDDGACTSWTTITTYSTGSGEPTSTFSTYTVMTTTDVVTSVLVSTVYASCSASPTGMSQPSSNKWTGPNAGSVGLQTTMQASMKPSLAAASPTLSASDTWWETSQAASSSSTESKPEAIWSFVAPSDWSVSAVLRSSEGGNAEVAEVTSSHDWDAASSSSKEEASLSFPLVDSASSQSSSTQTKILGLQTSSIENTWTRLPTPLSVTISASSVAGLEEHPAEQGNATSSKAVSAGAAVGGVVGLLLAIAAILAFIRWWLQRKRIKRTRMMRSSWFYGGDVREEERYDDDENEVRTEQKHRSAGPQSRFSTTSSSAHRDSRMPSYRPSIVPSFLTLGTAFRHSSHRFPSMLPTTGRHSGRFPTMRQDFRKSISGMAGPGRRRQSEWRYTDEIETSPPGLPPLPVKTPQDALASRDDPFADHLNIKELPPVPPLPSSYEAGPRALLSDSVVPASAGYTASGWTAAAPPSGLDPAPRPTLTWGHSYASPFIPPSSLSSQSEEASRQSSKAQTEILSSAALPSPIGHAGSPDSEAEESGSNRGQSHYSNLGTVQSIYSQAESFYLADLPEEIGRAITAPGRTSIEVQGMGGVSYRGSIPFPEPRVHLTSNPSSIPSNQLGRTLTVISQTPSSSASEQHASIQPQTQLGDDGRRERDNSVFEFSSMAGGSEIGARQTQYTHRTSRSAADTEVTGNWYDKSLWDEGTSGRVPASRVPIGGVSDKGKGRHTDERKSRGKSVRWGDEEEEPLPRVFELARAL</sequence>
<name>A0A1Y1UNZ5_9TREE</name>
<reference evidence="3 4" key="1">
    <citation type="submission" date="2017-03" db="EMBL/GenBank/DDBJ databases">
        <title>Widespread Adenine N6-methylation of Active Genes in Fungi.</title>
        <authorList>
            <consortium name="DOE Joint Genome Institute"/>
            <person name="Mondo S.J."/>
            <person name="Dannebaum R.O."/>
            <person name="Kuo R.C."/>
            <person name="Louie K.B."/>
            <person name="Bewick A.J."/>
            <person name="Labutti K."/>
            <person name="Haridas S."/>
            <person name="Kuo A."/>
            <person name="Salamov A."/>
            <person name="Ahrendt S.R."/>
            <person name="Lau R."/>
            <person name="Bowen B.P."/>
            <person name="Lipzen A."/>
            <person name="Sullivan W."/>
            <person name="Andreopoulos W.B."/>
            <person name="Clum A."/>
            <person name="Lindquist E."/>
            <person name="Daum C."/>
            <person name="Northen T.R."/>
            <person name="Ramamoorthy G."/>
            <person name="Schmitz R.J."/>
            <person name="Gryganskyi A."/>
            <person name="Culley D."/>
            <person name="Magnuson J."/>
            <person name="James T.Y."/>
            <person name="O'Malley M.A."/>
            <person name="Stajich J.E."/>
            <person name="Spatafora J.W."/>
            <person name="Visel A."/>
            <person name="Grigoriev I.V."/>
        </authorList>
    </citation>
    <scope>NUCLEOTIDE SEQUENCE [LARGE SCALE GENOMIC DNA]</scope>
    <source>
        <strain evidence="3 4">NRRL Y-17943</strain>
    </source>
</reference>
<evidence type="ECO:0000256" key="2">
    <source>
        <dbReference type="SAM" id="Phobius"/>
    </source>
</evidence>
<feature type="compositionally biased region" description="Low complexity" evidence="1">
    <location>
        <begin position="150"/>
        <end position="161"/>
    </location>
</feature>
<dbReference type="AlphaFoldDB" id="A0A1Y1UNZ5"/>
<feature type="compositionally biased region" description="Basic and acidic residues" evidence="1">
    <location>
        <begin position="216"/>
        <end position="228"/>
    </location>
</feature>
<dbReference type="InParanoid" id="A0A1Y1UNZ5"/>
<dbReference type="EMBL" id="NBSH01000002">
    <property type="protein sequence ID" value="ORX39761.1"/>
    <property type="molecule type" value="Genomic_DNA"/>
</dbReference>
<feature type="compositionally biased region" description="Polar residues" evidence="1">
    <location>
        <begin position="544"/>
        <end position="555"/>
    </location>
</feature>
<keyword evidence="2" id="KW-0472">Membrane</keyword>
<feature type="region of interest" description="Disordered" evidence="1">
    <location>
        <begin position="126"/>
        <end position="170"/>
    </location>
</feature>
<feature type="compositionally biased region" description="Low complexity" evidence="1">
    <location>
        <begin position="731"/>
        <end position="749"/>
    </location>
</feature>
<keyword evidence="2" id="KW-0812">Transmembrane</keyword>
<feature type="region of interest" description="Disordered" evidence="1">
    <location>
        <begin position="943"/>
        <end position="983"/>
    </location>
</feature>
<feature type="compositionally biased region" description="Polar residues" evidence="1">
    <location>
        <begin position="911"/>
        <end position="923"/>
    </location>
</feature>